<dbReference type="EMBL" id="CP002629">
    <property type="protein sequence ID" value="AEB08678.1"/>
    <property type="molecule type" value="Genomic_DNA"/>
</dbReference>
<dbReference type="PROSITE" id="PS00409">
    <property type="entry name" value="PROKAR_NTER_METHYL"/>
    <property type="match status" value="1"/>
</dbReference>
<dbReference type="KEGG" id="dao:Desac_0799"/>
<keyword evidence="1" id="KW-0812">Transmembrane</keyword>
<accession>F2NGQ7</accession>
<evidence type="ECO:0000313" key="2">
    <source>
        <dbReference type="EMBL" id="AEB08678.1"/>
    </source>
</evidence>
<proteinExistence type="predicted"/>
<keyword evidence="1" id="KW-1133">Transmembrane helix</keyword>
<sequence length="139" mass="15587">MNYRPKARSHTSGAAGFSLLEVLVATTLVGLMLVVLLQILSSTFRVEAGIWKNNQALLIAEKVLQKNCELVSLEAGTYEGQEEEFVYRIRVTPQYEIGETLGDLKILCSLIQVTVFWQERNSKKSLVLETVRTAAQKKN</sequence>
<evidence type="ECO:0000313" key="3">
    <source>
        <dbReference type="Proteomes" id="UP000000483"/>
    </source>
</evidence>
<gene>
    <name evidence="2" type="ordered locus">Desac_0799</name>
</gene>
<dbReference type="eggNOG" id="COG4967">
    <property type="taxonomic scope" value="Bacteria"/>
</dbReference>
<evidence type="ECO:0000256" key="1">
    <source>
        <dbReference type="SAM" id="Phobius"/>
    </source>
</evidence>
<reference evidence="3" key="2">
    <citation type="submission" date="2011-03" db="EMBL/GenBank/DDBJ databases">
        <title>The complete genome of Desulfobacca acetoxidans DSM 11109.</title>
        <authorList>
            <consortium name="US DOE Joint Genome Institute (JGI-PGF)"/>
            <person name="Lucas S."/>
            <person name="Copeland A."/>
            <person name="Lapidus A."/>
            <person name="Bruce D."/>
            <person name="Goodwin L."/>
            <person name="Pitluck S."/>
            <person name="Peters L."/>
            <person name="Kyrpides N."/>
            <person name="Mavromatis K."/>
            <person name="Ivanova N."/>
            <person name="Ovchinnikova G."/>
            <person name="Teshima H."/>
            <person name="Detter J.C."/>
            <person name="Han C."/>
            <person name="Land M."/>
            <person name="Hauser L."/>
            <person name="Markowitz V."/>
            <person name="Cheng J.-F."/>
            <person name="Hugenholtz P."/>
            <person name="Woyke T."/>
            <person name="Wu D."/>
            <person name="Spring S."/>
            <person name="Schueler E."/>
            <person name="Brambilla E."/>
            <person name="Klenk H.-P."/>
            <person name="Eisen J.A."/>
        </authorList>
    </citation>
    <scope>NUCLEOTIDE SEQUENCE [LARGE SCALE GENOMIC DNA]</scope>
    <source>
        <strain evidence="3">ATCC 700848 / DSM 11109 / ASRB2</strain>
    </source>
</reference>
<reference evidence="2 3" key="1">
    <citation type="journal article" date="2011" name="Stand. Genomic Sci.">
        <title>Complete genome sequence of the acetate-degrading sulfate reducer Desulfobacca acetoxidans type strain (ASRB2).</title>
        <authorList>
            <person name="Goker M."/>
            <person name="Teshima H."/>
            <person name="Lapidus A."/>
            <person name="Nolan M."/>
            <person name="Lucas S."/>
            <person name="Hammon N."/>
            <person name="Deshpande S."/>
            <person name="Cheng J.F."/>
            <person name="Tapia R."/>
            <person name="Han C."/>
            <person name="Goodwin L."/>
            <person name="Pitluck S."/>
            <person name="Huntemann M."/>
            <person name="Liolios K."/>
            <person name="Ivanova N."/>
            <person name="Pagani I."/>
            <person name="Mavromatis K."/>
            <person name="Ovchinikova G."/>
            <person name="Pati A."/>
            <person name="Chen A."/>
            <person name="Palaniappan K."/>
            <person name="Land M."/>
            <person name="Hauser L."/>
            <person name="Brambilla E.M."/>
            <person name="Rohde M."/>
            <person name="Spring S."/>
            <person name="Detter J.C."/>
            <person name="Woyke T."/>
            <person name="Bristow J."/>
            <person name="Eisen J.A."/>
            <person name="Markowitz V."/>
            <person name="Hugenholtz P."/>
            <person name="Kyrpides N.C."/>
            <person name="Klenk H.P."/>
        </authorList>
    </citation>
    <scope>NUCLEOTIDE SEQUENCE [LARGE SCALE GENOMIC DNA]</scope>
    <source>
        <strain evidence="3">ATCC 700848 / DSM 11109 / ASRB2</strain>
    </source>
</reference>
<organism evidence="2 3">
    <name type="scientific">Desulfobacca acetoxidans (strain ATCC 700848 / DSM 11109 / ASRB2)</name>
    <dbReference type="NCBI Taxonomy" id="880072"/>
    <lineage>
        <taxon>Bacteria</taxon>
        <taxon>Pseudomonadati</taxon>
        <taxon>Thermodesulfobacteriota</taxon>
        <taxon>Desulfobaccia</taxon>
        <taxon>Desulfobaccales</taxon>
        <taxon>Desulfobaccaceae</taxon>
        <taxon>Desulfobacca</taxon>
    </lineage>
</organism>
<dbReference type="RefSeq" id="WP_013705791.1">
    <property type="nucleotide sequence ID" value="NC_015388.1"/>
</dbReference>
<name>F2NGQ7_DESAR</name>
<dbReference type="STRING" id="880072.Desac_0799"/>
<keyword evidence="1" id="KW-0472">Membrane</keyword>
<feature type="transmembrane region" description="Helical" evidence="1">
    <location>
        <begin position="12"/>
        <end position="37"/>
    </location>
</feature>
<dbReference type="HOGENOM" id="CLU_1841875_0_0_7"/>
<keyword evidence="3" id="KW-1185">Reference proteome</keyword>
<dbReference type="Proteomes" id="UP000000483">
    <property type="component" value="Chromosome"/>
</dbReference>
<dbReference type="AlphaFoldDB" id="F2NGQ7"/>
<protein>
    <submittedName>
        <fullName evidence="2">General secretion pathway protein H</fullName>
    </submittedName>
</protein>
<dbReference type="InterPro" id="IPR012902">
    <property type="entry name" value="N_methyl_site"/>
</dbReference>